<feature type="transmembrane region" description="Helical" evidence="1">
    <location>
        <begin position="193"/>
        <end position="210"/>
    </location>
</feature>
<keyword evidence="1" id="KW-1133">Transmembrane helix</keyword>
<evidence type="ECO:0000313" key="2">
    <source>
        <dbReference type="EMBL" id="MBC3793446.1"/>
    </source>
</evidence>
<dbReference type="EMBL" id="VFIA01000027">
    <property type="protein sequence ID" value="MBC3793446.1"/>
    <property type="molecule type" value="Genomic_DNA"/>
</dbReference>
<name>A0ABR6WA54_9BACT</name>
<accession>A0ABR6WA54</accession>
<organism evidence="2 3">
    <name type="scientific">Spirosoma utsteinense</name>
    <dbReference type="NCBI Taxonomy" id="2585773"/>
    <lineage>
        <taxon>Bacteria</taxon>
        <taxon>Pseudomonadati</taxon>
        <taxon>Bacteroidota</taxon>
        <taxon>Cytophagia</taxon>
        <taxon>Cytophagales</taxon>
        <taxon>Cytophagaceae</taxon>
        <taxon>Spirosoma</taxon>
    </lineage>
</organism>
<sequence>MSSTFTKHIYAALMGVAVLSSCSRPVAYFQRGPVQHYNTPATEAVAVAVTPAEVAQPAEAVAVAPVAVETAAVAVAAPAPKEQIAQAKATMSQVEAYVRNDSKLATDKKLNKRMDRVKNMLASAEAKTALAQNTTTTTKKANLLERMATKKIDKQIKHKLSPERTMAKSLLTIGLIVGIAGLLLIILNAAAPLGVIALIVGLALILVDLLR</sequence>
<dbReference type="PROSITE" id="PS51257">
    <property type="entry name" value="PROKAR_LIPOPROTEIN"/>
    <property type="match status" value="1"/>
</dbReference>
<evidence type="ECO:0000256" key="1">
    <source>
        <dbReference type="SAM" id="Phobius"/>
    </source>
</evidence>
<evidence type="ECO:0000313" key="3">
    <source>
        <dbReference type="Proteomes" id="UP000700732"/>
    </source>
</evidence>
<protein>
    <submittedName>
        <fullName evidence="2">Flp pilus assembly protein TadB</fullName>
    </submittedName>
</protein>
<reference evidence="2 3" key="1">
    <citation type="submission" date="2019-06" db="EMBL/GenBank/DDBJ databases">
        <title>Spirosoma utsteinense sp. nov. isolated from Antarctic ice-free soils.</title>
        <authorList>
            <person name="Tahon G."/>
        </authorList>
    </citation>
    <scope>NUCLEOTIDE SEQUENCE [LARGE SCALE GENOMIC DNA]</scope>
    <source>
        <strain evidence="2 3">LMG 31447</strain>
    </source>
</reference>
<gene>
    <name evidence="2" type="ORF">FH603_3965</name>
</gene>
<proteinExistence type="predicted"/>
<comment type="caution">
    <text evidence="2">The sequence shown here is derived from an EMBL/GenBank/DDBJ whole genome shotgun (WGS) entry which is preliminary data.</text>
</comment>
<dbReference type="RefSeq" id="WP_186739320.1">
    <property type="nucleotide sequence ID" value="NZ_VFIA01000027.1"/>
</dbReference>
<dbReference type="Proteomes" id="UP000700732">
    <property type="component" value="Unassembled WGS sequence"/>
</dbReference>
<keyword evidence="1" id="KW-0812">Transmembrane</keyword>
<keyword evidence="1" id="KW-0472">Membrane</keyword>
<keyword evidence="3" id="KW-1185">Reference proteome</keyword>